<keyword evidence="3" id="KW-1185">Reference proteome</keyword>
<accession>A0AAV1C131</accession>
<feature type="region of interest" description="Disordered" evidence="1">
    <location>
        <begin position="1"/>
        <end position="21"/>
    </location>
</feature>
<name>A0AAV1C131_OLDCO</name>
<reference evidence="2" key="1">
    <citation type="submission" date="2023-03" db="EMBL/GenBank/DDBJ databases">
        <authorList>
            <person name="Julca I."/>
        </authorList>
    </citation>
    <scope>NUCLEOTIDE SEQUENCE</scope>
</reference>
<sequence>MTTTDRSTGVEVGGDHFGHDDYDLDIYDIMADYAGYLSFNESDLDDDYDPTDSGIPKEEEKESASAPVTPTEEPKKITALQSSAAEKKEKSMNDDLSGPDDGLPSNPKIICAADDE</sequence>
<dbReference type="Proteomes" id="UP001161247">
    <property type="component" value="Chromosome 1"/>
</dbReference>
<organism evidence="2 3">
    <name type="scientific">Oldenlandia corymbosa var. corymbosa</name>
    <dbReference type="NCBI Taxonomy" id="529605"/>
    <lineage>
        <taxon>Eukaryota</taxon>
        <taxon>Viridiplantae</taxon>
        <taxon>Streptophyta</taxon>
        <taxon>Embryophyta</taxon>
        <taxon>Tracheophyta</taxon>
        <taxon>Spermatophyta</taxon>
        <taxon>Magnoliopsida</taxon>
        <taxon>eudicotyledons</taxon>
        <taxon>Gunneridae</taxon>
        <taxon>Pentapetalae</taxon>
        <taxon>asterids</taxon>
        <taxon>lamiids</taxon>
        <taxon>Gentianales</taxon>
        <taxon>Rubiaceae</taxon>
        <taxon>Rubioideae</taxon>
        <taxon>Spermacoceae</taxon>
        <taxon>Hedyotis-Oldenlandia complex</taxon>
        <taxon>Oldenlandia</taxon>
    </lineage>
</organism>
<protein>
    <submittedName>
        <fullName evidence="2">OLC1v1023615C1</fullName>
    </submittedName>
</protein>
<gene>
    <name evidence="2" type="ORF">OLC1_LOCUS1517</name>
</gene>
<dbReference type="EMBL" id="OX459118">
    <property type="protein sequence ID" value="CAI9089107.1"/>
    <property type="molecule type" value="Genomic_DNA"/>
</dbReference>
<proteinExistence type="predicted"/>
<evidence type="ECO:0000313" key="3">
    <source>
        <dbReference type="Proteomes" id="UP001161247"/>
    </source>
</evidence>
<feature type="region of interest" description="Disordered" evidence="1">
    <location>
        <begin position="40"/>
        <end position="116"/>
    </location>
</feature>
<evidence type="ECO:0000256" key="1">
    <source>
        <dbReference type="SAM" id="MobiDB-lite"/>
    </source>
</evidence>
<dbReference type="AlphaFoldDB" id="A0AAV1C131"/>
<evidence type="ECO:0000313" key="2">
    <source>
        <dbReference type="EMBL" id="CAI9089107.1"/>
    </source>
</evidence>